<evidence type="ECO:0000256" key="8">
    <source>
        <dbReference type="PROSITE-ProRule" id="PRU00169"/>
    </source>
</evidence>
<evidence type="ECO:0000259" key="11">
    <source>
        <dbReference type="PROSITE" id="PS51755"/>
    </source>
</evidence>
<name>A0A174IMF6_9FIRM</name>
<dbReference type="RefSeq" id="WP_055154495.1">
    <property type="nucleotide sequence ID" value="NZ_CYZU01000039.1"/>
</dbReference>
<dbReference type="PANTHER" id="PTHR48111:SF2">
    <property type="entry name" value="RESPONSE REGULATOR SAER"/>
    <property type="match status" value="1"/>
</dbReference>
<dbReference type="Gene3D" id="1.10.10.10">
    <property type="entry name" value="Winged helix-like DNA-binding domain superfamily/Winged helix DNA-binding domain"/>
    <property type="match status" value="1"/>
</dbReference>
<dbReference type="SMART" id="SM00862">
    <property type="entry name" value="Trans_reg_C"/>
    <property type="match status" value="1"/>
</dbReference>
<evidence type="ECO:0000313" key="12">
    <source>
        <dbReference type="EMBL" id="CUO86209.1"/>
    </source>
</evidence>
<keyword evidence="3" id="KW-0902">Two-component regulatory system</keyword>
<dbReference type="InterPro" id="IPR011006">
    <property type="entry name" value="CheY-like_superfamily"/>
</dbReference>
<reference evidence="12 13" key="1">
    <citation type="submission" date="2015-09" db="EMBL/GenBank/DDBJ databases">
        <authorList>
            <consortium name="Pathogen Informatics"/>
        </authorList>
    </citation>
    <scope>NUCLEOTIDE SEQUENCE [LARGE SCALE GENOMIC DNA]</scope>
    <source>
        <strain evidence="12 13">2789STDY5834876</strain>
    </source>
</reference>
<dbReference type="SMART" id="SM00448">
    <property type="entry name" value="REC"/>
    <property type="match status" value="1"/>
</dbReference>
<dbReference type="Gene3D" id="3.40.50.2300">
    <property type="match status" value="1"/>
</dbReference>
<dbReference type="InterPro" id="IPR036388">
    <property type="entry name" value="WH-like_DNA-bd_sf"/>
</dbReference>
<dbReference type="EMBL" id="CYZU01000039">
    <property type="protein sequence ID" value="CUO86209.1"/>
    <property type="molecule type" value="Genomic_DNA"/>
</dbReference>
<evidence type="ECO:0000256" key="2">
    <source>
        <dbReference type="ARBA" id="ARBA00022553"/>
    </source>
</evidence>
<dbReference type="STRING" id="39482.ERS852491_03542"/>
<dbReference type="Pfam" id="PF00072">
    <property type="entry name" value="Response_reg"/>
    <property type="match status" value="1"/>
</dbReference>
<evidence type="ECO:0000256" key="1">
    <source>
        <dbReference type="ARBA" id="ARBA00018672"/>
    </source>
</evidence>
<dbReference type="PANTHER" id="PTHR48111">
    <property type="entry name" value="REGULATOR OF RPOS"/>
    <property type="match status" value="1"/>
</dbReference>
<dbReference type="PROSITE" id="PS51755">
    <property type="entry name" value="OMPR_PHOB"/>
    <property type="match status" value="1"/>
</dbReference>
<dbReference type="Gene3D" id="6.10.250.690">
    <property type="match status" value="1"/>
</dbReference>
<dbReference type="GO" id="GO:0006355">
    <property type="term" value="P:regulation of DNA-templated transcription"/>
    <property type="evidence" value="ECO:0007669"/>
    <property type="project" value="InterPro"/>
</dbReference>
<evidence type="ECO:0000256" key="3">
    <source>
        <dbReference type="ARBA" id="ARBA00023012"/>
    </source>
</evidence>
<dbReference type="InterPro" id="IPR039420">
    <property type="entry name" value="WalR-like"/>
</dbReference>
<evidence type="ECO:0000256" key="4">
    <source>
        <dbReference type="ARBA" id="ARBA00023015"/>
    </source>
</evidence>
<dbReference type="OrthoDB" id="1655504at2"/>
<feature type="modified residue" description="4-aspartylphosphate" evidence="8">
    <location>
        <position position="54"/>
    </location>
</feature>
<dbReference type="Pfam" id="PF00486">
    <property type="entry name" value="Trans_reg_C"/>
    <property type="match status" value="1"/>
</dbReference>
<keyword evidence="6" id="KW-0804">Transcription</keyword>
<keyword evidence="2 8" id="KW-0597">Phosphoprotein</keyword>
<feature type="domain" description="Response regulatory" evidence="10">
    <location>
        <begin position="5"/>
        <end position="120"/>
    </location>
</feature>
<accession>A0A174IMF6</accession>
<dbReference type="GO" id="GO:0000156">
    <property type="term" value="F:phosphorelay response regulator activity"/>
    <property type="evidence" value="ECO:0007669"/>
    <property type="project" value="TreeGrafter"/>
</dbReference>
<proteinExistence type="predicted"/>
<organism evidence="12 13">
    <name type="scientific">Faecalicatena contorta</name>
    <dbReference type="NCBI Taxonomy" id="39482"/>
    <lineage>
        <taxon>Bacteria</taxon>
        <taxon>Bacillati</taxon>
        <taxon>Bacillota</taxon>
        <taxon>Clostridia</taxon>
        <taxon>Lachnospirales</taxon>
        <taxon>Lachnospiraceae</taxon>
        <taxon>Faecalicatena</taxon>
    </lineage>
</organism>
<evidence type="ECO:0000256" key="6">
    <source>
        <dbReference type="ARBA" id="ARBA00023163"/>
    </source>
</evidence>
<keyword evidence="4" id="KW-0805">Transcription regulation</keyword>
<dbReference type="GO" id="GO:0000976">
    <property type="term" value="F:transcription cis-regulatory region binding"/>
    <property type="evidence" value="ECO:0007669"/>
    <property type="project" value="TreeGrafter"/>
</dbReference>
<dbReference type="PROSITE" id="PS50110">
    <property type="entry name" value="RESPONSE_REGULATORY"/>
    <property type="match status" value="1"/>
</dbReference>
<feature type="domain" description="OmpR/PhoB-type" evidence="11">
    <location>
        <begin position="134"/>
        <end position="232"/>
    </location>
</feature>
<gene>
    <name evidence="12" type="primary">phoB_3</name>
    <name evidence="12" type="ORF">ERS852491_03542</name>
</gene>
<dbReference type="GO" id="GO:0005829">
    <property type="term" value="C:cytosol"/>
    <property type="evidence" value="ECO:0007669"/>
    <property type="project" value="TreeGrafter"/>
</dbReference>
<evidence type="ECO:0000256" key="7">
    <source>
        <dbReference type="ARBA" id="ARBA00024867"/>
    </source>
</evidence>
<dbReference type="InterPro" id="IPR001867">
    <property type="entry name" value="OmpR/PhoB-type_DNA-bd"/>
</dbReference>
<evidence type="ECO:0000313" key="13">
    <source>
        <dbReference type="Proteomes" id="UP000095544"/>
    </source>
</evidence>
<feature type="DNA-binding region" description="OmpR/PhoB-type" evidence="9">
    <location>
        <begin position="134"/>
        <end position="232"/>
    </location>
</feature>
<dbReference type="GO" id="GO:0032993">
    <property type="term" value="C:protein-DNA complex"/>
    <property type="evidence" value="ECO:0007669"/>
    <property type="project" value="TreeGrafter"/>
</dbReference>
<evidence type="ECO:0000259" key="10">
    <source>
        <dbReference type="PROSITE" id="PS50110"/>
    </source>
</evidence>
<dbReference type="SUPFAM" id="SSF52172">
    <property type="entry name" value="CheY-like"/>
    <property type="match status" value="1"/>
</dbReference>
<comment type="function">
    <text evidence="7">May play the central regulatory role in sporulation. It may be an element of the effector pathway responsible for the activation of sporulation genes in response to nutritional stress. Spo0A may act in concert with spo0H (a sigma factor) to control the expression of some genes that are critical to the sporulation process.</text>
</comment>
<evidence type="ECO:0000256" key="9">
    <source>
        <dbReference type="PROSITE-ProRule" id="PRU01091"/>
    </source>
</evidence>
<sequence length="232" mass="26536">MDRHKILIVEDDTDINRLLQRILVQDGYDTIQAFSGTEAKLLLGLETPDLILLDLMLPGMSGEELITSVREELKLDLPILVLSARAGLETKVAALKGGADDYLTKPFEPEEVLARVYAALRRYKIEAGKTEKDTEVYRYKKLRLHPDSRKAEIGGQELPLTMHEYDILYLLIKDPEKVYSREHLYEQVWKGGYYGEDNTVNVHISNLRRKIAAADPEDEYIRTVWGIGFKMA</sequence>
<protein>
    <recommendedName>
        <fullName evidence="1">Stage 0 sporulation protein A homolog</fullName>
    </recommendedName>
</protein>
<dbReference type="CDD" id="cd00383">
    <property type="entry name" value="trans_reg_C"/>
    <property type="match status" value="1"/>
</dbReference>
<dbReference type="Proteomes" id="UP000095544">
    <property type="component" value="Unassembled WGS sequence"/>
</dbReference>
<dbReference type="AlphaFoldDB" id="A0A174IMF6"/>
<evidence type="ECO:0000256" key="5">
    <source>
        <dbReference type="ARBA" id="ARBA00023125"/>
    </source>
</evidence>
<dbReference type="FunFam" id="1.10.10.10:FF:000018">
    <property type="entry name" value="DNA-binding response regulator ResD"/>
    <property type="match status" value="1"/>
</dbReference>
<dbReference type="InterPro" id="IPR001789">
    <property type="entry name" value="Sig_transdc_resp-reg_receiver"/>
</dbReference>
<keyword evidence="5 9" id="KW-0238">DNA-binding</keyword>